<evidence type="ECO:0000313" key="2">
    <source>
        <dbReference type="EMBL" id="KAG5580053.1"/>
    </source>
</evidence>
<dbReference type="OrthoDB" id="498125at2759"/>
<dbReference type="Gene3D" id="3.60.10.10">
    <property type="entry name" value="Endonuclease/exonuclease/phosphatase"/>
    <property type="match status" value="1"/>
</dbReference>
<protein>
    <recommendedName>
        <fullName evidence="1">Endonuclease/exonuclease/phosphatase domain-containing protein</fullName>
    </recommendedName>
</protein>
<reference evidence="2 3" key="1">
    <citation type="submission" date="2020-09" db="EMBL/GenBank/DDBJ databases">
        <title>De no assembly of potato wild relative species, Solanum commersonii.</title>
        <authorList>
            <person name="Cho K."/>
        </authorList>
    </citation>
    <scope>NUCLEOTIDE SEQUENCE [LARGE SCALE GENOMIC DNA]</scope>
    <source>
        <strain evidence="2">LZ3.2</strain>
        <tissue evidence="2">Leaf</tissue>
    </source>
</reference>
<dbReference type="AlphaFoldDB" id="A0A9J5WXR2"/>
<dbReference type="GO" id="GO:0006281">
    <property type="term" value="P:DNA repair"/>
    <property type="evidence" value="ECO:0007669"/>
    <property type="project" value="InterPro"/>
</dbReference>
<dbReference type="PROSITE" id="PS00726">
    <property type="entry name" value="AP_NUCLEASE_F1_1"/>
    <property type="match status" value="1"/>
</dbReference>
<accession>A0A9J5WXR2</accession>
<organism evidence="2 3">
    <name type="scientific">Solanum commersonii</name>
    <name type="common">Commerson's wild potato</name>
    <name type="synonym">Commerson's nightshade</name>
    <dbReference type="NCBI Taxonomy" id="4109"/>
    <lineage>
        <taxon>Eukaryota</taxon>
        <taxon>Viridiplantae</taxon>
        <taxon>Streptophyta</taxon>
        <taxon>Embryophyta</taxon>
        <taxon>Tracheophyta</taxon>
        <taxon>Spermatophyta</taxon>
        <taxon>Magnoliopsida</taxon>
        <taxon>eudicotyledons</taxon>
        <taxon>Gunneridae</taxon>
        <taxon>Pentapetalae</taxon>
        <taxon>asterids</taxon>
        <taxon>lamiids</taxon>
        <taxon>Solanales</taxon>
        <taxon>Solanaceae</taxon>
        <taxon>Solanoideae</taxon>
        <taxon>Solaneae</taxon>
        <taxon>Solanum</taxon>
    </lineage>
</organism>
<proteinExistence type="predicted"/>
<dbReference type="Pfam" id="PF03372">
    <property type="entry name" value="Exo_endo_phos"/>
    <property type="match status" value="1"/>
</dbReference>
<dbReference type="PANTHER" id="PTHR34427">
    <property type="entry name" value="DUF4283 DOMAIN PROTEIN"/>
    <property type="match status" value="1"/>
</dbReference>
<feature type="domain" description="Endonuclease/exonuclease/phosphatase" evidence="1">
    <location>
        <begin position="464"/>
        <end position="633"/>
    </location>
</feature>
<dbReference type="Proteomes" id="UP000824120">
    <property type="component" value="Chromosome 10"/>
</dbReference>
<evidence type="ECO:0000313" key="3">
    <source>
        <dbReference type="Proteomes" id="UP000824120"/>
    </source>
</evidence>
<dbReference type="EMBL" id="JACXVP010000010">
    <property type="protein sequence ID" value="KAG5580053.1"/>
    <property type="molecule type" value="Genomic_DNA"/>
</dbReference>
<evidence type="ECO:0000259" key="1">
    <source>
        <dbReference type="Pfam" id="PF03372"/>
    </source>
</evidence>
<comment type="caution">
    <text evidence="2">The sequence shown here is derived from an EMBL/GenBank/DDBJ whole genome shotgun (WGS) entry which is preliminary data.</text>
</comment>
<dbReference type="InterPro" id="IPR036691">
    <property type="entry name" value="Endo/exonu/phosph_ase_sf"/>
</dbReference>
<name>A0A9J5WXR2_SOLCO</name>
<dbReference type="PANTHER" id="PTHR34427:SF16">
    <property type="entry name" value="DUF4283 DOMAIN-CONTAINING PROTEIN"/>
    <property type="match status" value="1"/>
</dbReference>
<dbReference type="InterPro" id="IPR020847">
    <property type="entry name" value="AP_endonuclease_F1_BS"/>
</dbReference>
<sequence>MTDPEEKVGGNPYRIDKSFDFLEHLRYCLINVRGRRRAVLIIPELTTNSGWMDIAEKVTRFISSHKRENNLEEYRLSNSNIPYAEVVKNFKWEDRNGKSIETNSTVKSGGIISINDSLINQNGVLKRSLVGAFNADATLSETQTTWVRIVGIPLHLWSQKIFRLIGEYCGGWAETEEETTLRNHIKGARIKVHDDGSNIPKEVTIENRGVCPRCNSGQKLRRRYPMEKKARTQVLPNRVTGDHPADLMKRSALAQISGEINLGLIANLGEKHKGNSETHLGVNETSREEQVRDINGHSTIKTLASQFPEAIKLWEKSYEEITKEKMVGEKVADENAHMQTHNSKLTNEDRHSEERYTSKDLNQTELPLQQVLDAEPVAMQNLSEEDLAEIEAPSWVNSHILELSNTYGVAFEGFEKEIVALLMRIDERKTEIDNKKQGKAISTPKSRGIGKNELKKLQSSLNKEKWKADVVCLQETKVNKGIEGIAYQLWFSRWMRLGYIEADGSKGGILIMWDSRVWPGTKEREVKECWEEMAAMKELCEGPWVTGGDFNTVRHMGERRGCSRVTDIMNEFSRWIDELELHDPYLSEGKFTWFKGDNHPSADRLDRSLYSMSWEENFKSIKQSTLPRVGSDHNPVMLESEECPDYKLSSKLKMLKQKLKDWSKKNFSEAAHRKNCLLEELAELDRIQNDRILNDEEMVIKTTILVELEVLAKQAEASWRQKSRVLWLKQGDKNTRFFQRQATAHRRYNTIDRLVSNATVAQVWSQQGWDLIFRRALNDWEIEEIAKLLEVLNNFPASQELEVEARRKNGGSSSQHVSGGLYGRKGMLGVLKDRKSIFRGLKQL</sequence>
<dbReference type="InterPro" id="IPR005135">
    <property type="entry name" value="Endo/exonuclease/phosphatase"/>
</dbReference>
<keyword evidence="3" id="KW-1185">Reference proteome</keyword>
<dbReference type="GO" id="GO:0004519">
    <property type="term" value="F:endonuclease activity"/>
    <property type="evidence" value="ECO:0007669"/>
    <property type="project" value="InterPro"/>
</dbReference>
<dbReference type="SUPFAM" id="SSF56219">
    <property type="entry name" value="DNase I-like"/>
    <property type="match status" value="1"/>
</dbReference>
<dbReference type="GO" id="GO:0003677">
    <property type="term" value="F:DNA binding"/>
    <property type="evidence" value="ECO:0007669"/>
    <property type="project" value="InterPro"/>
</dbReference>
<gene>
    <name evidence="2" type="ORF">H5410_050680</name>
</gene>